<evidence type="ECO:0000256" key="1">
    <source>
        <dbReference type="ARBA" id="ARBA00001970"/>
    </source>
</evidence>
<keyword evidence="7" id="KW-0399">Innate immunity</keyword>
<dbReference type="PANTHER" id="PTHR45828:SF9">
    <property type="entry name" value="CELL WALL INTEGRITY AND STRESS RESPONSE COMPONENT 4-LIKE-RELATED"/>
    <property type="match status" value="1"/>
</dbReference>
<dbReference type="Pfam" id="PF02014">
    <property type="entry name" value="Reeler"/>
    <property type="match status" value="1"/>
</dbReference>
<dbReference type="Gene3D" id="2.60.40.4060">
    <property type="entry name" value="Reeler domain"/>
    <property type="match status" value="1"/>
</dbReference>
<reference evidence="15 16" key="1">
    <citation type="submission" date="2024-01" db="EMBL/GenBank/DDBJ databases">
        <title>The genome of the rayed Mediterranean limpet Patella caerulea (Linnaeus, 1758).</title>
        <authorList>
            <person name="Anh-Thu Weber A."/>
            <person name="Halstead-Nussloch G."/>
        </authorList>
    </citation>
    <scope>NUCLEOTIDE SEQUENCE [LARGE SCALE GENOMIC DNA]</scope>
    <source>
        <strain evidence="15">AATW-2023a</strain>
        <tissue evidence="15">Whole specimen</tissue>
    </source>
</reference>
<feature type="signal peptide" evidence="12">
    <location>
        <begin position="1"/>
        <end position="21"/>
    </location>
</feature>
<dbReference type="GO" id="GO:0016020">
    <property type="term" value="C:membrane"/>
    <property type="evidence" value="ECO:0007669"/>
    <property type="project" value="UniProtKB-SubCell"/>
</dbReference>
<dbReference type="CDD" id="cd09628">
    <property type="entry name" value="DOMON_SDR_2_like"/>
    <property type="match status" value="1"/>
</dbReference>
<evidence type="ECO:0000259" key="13">
    <source>
        <dbReference type="PROSITE" id="PS50836"/>
    </source>
</evidence>
<evidence type="ECO:0000259" key="14">
    <source>
        <dbReference type="PROSITE" id="PS51019"/>
    </source>
</evidence>
<accession>A0AAN8PGM4</accession>
<evidence type="ECO:0000256" key="2">
    <source>
        <dbReference type="ARBA" id="ARBA00004141"/>
    </source>
</evidence>
<feature type="domain" description="Reelin" evidence="14">
    <location>
        <begin position="16"/>
        <end position="181"/>
    </location>
</feature>
<protein>
    <recommendedName>
        <fullName evidence="17">Reelin domain-containing protein</fullName>
    </recommendedName>
</protein>
<keyword evidence="8 12" id="KW-0732">Signal</keyword>
<gene>
    <name evidence="15" type="ORF">SNE40_017880</name>
</gene>
<evidence type="ECO:0000313" key="15">
    <source>
        <dbReference type="EMBL" id="KAK6174643.1"/>
    </source>
</evidence>
<evidence type="ECO:0000256" key="6">
    <source>
        <dbReference type="ARBA" id="ARBA00022529"/>
    </source>
</evidence>
<organism evidence="15 16">
    <name type="scientific">Patella caerulea</name>
    <name type="common">Rayed Mediterranean limpet</name>
    <dbReference type="NCBI Taxonomy" id="87958"/>
    <lineage>
        <taxon>Eukaryota</taxon>
        <taxon>Metazoa</taxon>
        <taxon>Spiralia</taxon>
        <taxon>Lophotrochozoa</taxon>
        <taxon>Mollusca</taxon>
        <taxon>Gastropoda</taxon>
        <taxon>Patellogastropoda</taxon>
        <taxon>Patelloidea</taxon>
        <taxon>Patellidae</taxon>
        <taxon>Patella</taxon>
    </lineage>
</organism>
<dbReference type="GO" id="GO:0042742">
    <property type="term" value="P:defense response to bacterium"/>
    <property type="evidence" value="ECO:0007669"/>
    <property type="project" value="UniProtKB-KW"/>
</dbReference>
<keyword evidence="10" id="KW-0408">Iron</keyword>
<evidence type="ECO:0000256" key="5">
    <source>
        <dbReference type="ARBA" id="ARBA00022525"/>
    </source>
</evidence>
<keyword evidence="16" id="KW-1185">Reference proteome</keyword>
<comment type="subcellular location">
    <subcellularLocation>
        <location evidence="2">Membrane</location>
        <topology evidence="2">Multi-pass membrane protein</topology>
    </subcellularLocation>
    <subcellularLocation>
        <location evidence="3">Secreted</location>
    </subcellularLocation>
</comment>
<evidence type="ECO:0000256" key="4">
    <source>
        <dbReference type="ARBA" id="ARBA00008501"/>
    </source>
</evidence>
<evidence type="ECO:0000256" key="3">
    <source>
        <dbReference type="ARBA" id="ARBA00004613"/>
    </source>
</evidence>
<keyword evidence="9" id="KW-0391">Immunity</keyword>
<feature type="domain" description="DOMON" evidence="13">
    <location>
        <begin position="211"/>
        <end position="332"/>
    </location>
</feature>
<dbReference type="InterPro" id="IPR005018">
    <property type="entry name" value="DOMON_domain"/>
</dbReference>
<evidence type="ECO:0000256" key="9">
    <source>
        <dbReference type="ARBA" id="ARBA00022859"/>
    </source>
</evidence>
<dbReference type="EMBL" id="JAZGQO010000011">
    <property type="protein sequence ID" value="KAK6174643.1"/>
    <property type="molecule type" value="Genomic_DNA"/>
</dbReference>
<evidence type="ECO:0000256" key="8">
    <source>
        <dbReference type="ARBA" id="ARBA00022729"/>
    </source>
</evidence>
<dbReference type="CDD" id="cd08544">
    <property type="entry name" value="Reeler"/>
    <property type="match status" value="1"/>
</dbReference>
<sequence length="396" mass="44657">MMKMCAILWFILAVFPFTGFCYQRGAPVDSCLTMYPHHGSAIHQTTETPFTITVDKATYQPDEELTVIITSPTSIKFKGIEMKVHRLHGNTEILEGTFIDFPTDKLQTLSCFGRHANLVTHRNGDQVTSLTIKWQAPHYNVGDIQFTATIVESFSVFWFNVNAVVQAGSNATIVHPVFQLPNIPVEFSPINYNTCGTTKGCFLHPKSCTGDDCIMAVTYEDDEDGTYSFEMFGRSTNGAGYIATALSKDKKMGDDDVFMCSIGTDQVNVHHYYNPEYFTVMDFTSGFSNVQTSNMNGNIYCRFTRHKNSNLYQKPNLNFDLSQVYYLHMAWGKTYPTTGQATKHDDLPVTTFEHVLLHDRKLHTIQGSTRTDTSGASSLRFIQCTTIIYLVRNILI</sequence>
<keyword evidence="11" id="KW-0044">Antibiotic</keyword>
<evidence type="ECO:0000256" key="12">
    <source>
        <dbReference type="SAM" id="SignalP"/>
    </source>
</evidence>
<dbReference type="PROSITE" id="PS51019">
    <property type="entry name" value="REELIN"/>
    <property type="match status" value="1"/>
</dbReference>
<comment type="cofactor">
    <cofactor evidence="1">
        <name>heme b</name>
        <dbReference type="ChEBI" id="CHEBI:60344"/>
    </cofactor>
</comment>
<dbReference type="InterPro" id="IPR042307">
    <property type="entry name" value="Reeler_sf"/>
</dbReference>
<dbReference type="Pfam" id="PF03351">
    <property type="entry name" value="DOMON"/>
    <property type="match status" value="1"/>
</dbReference>
<dbReference type="PROSITE" id="PS50836">
    <property type="entry name" value="DOMON"/>
    <property type="match status" value="1"/>
</dbReference>
<dbReference type="GO" id="GO:0045087">
    <property type="term" value="P:innate immune response"/>
    <property type="evidence" value="ECO:0007669"/>
    <property type="project" value="UniProtKB-KW"/>
</dbReference>
<keyword evidence="5" id="KW-0964">Secreted</keyword>
<name>A0AAN8PGM4_PATCE</name>
<evidence type="ECO:0000313" key="16">
    <source>
        <dbReference type="Proteomes" id="UP001347796"/>
    </source>
</evidence>
<dbReference type="PANTHER" id="PTHR45828">
    <property type="entry name" value="CYTOCHROME B561/FERRIC REDUCTASE TRANSMEMBRANE"/>
    <property type="match status" value="1"/>
</dbReference>
<dbReference type="GO" id="GO:0005576">
    <property type="term" value="C:extracellular region"/>
    <property type="evidence" value="ECO:0007669"/>
    <property type="project" value="UniProtKB-SubCell"/>
</dbReference>
<dbReference type="InterPro" id="IPR002861">
    <property type="entry name" value="Reeler_dom"/>
</dbReference>
<comment type="similarity">
    <text evidence="4">Belongs to the insect defense protein family.</text>
</comment>
<evidence type="ECO:0000256" key="10">
    <source>
        <dbReference type="ARBA" id="ARBA00023004"/>
    </source>
</evidence>
<evidence type="ECO:0000256" key="11">
    <source>
        <dbReference type="ARBA" id="ARBA00023022"/>
    </source>
</evidence>
<proteinExistence type="inferred from homology"/>
<dbReference type="AlphaFoldDB" id="A0AAN8PGM4"/>
<comment type="caution">
    <text evidence="15">The sequence shown here is derived from an EMBL/GenBank/DDBJ whole genome shotgun (WGS) entry which is preliminary data.</text>
</comment>
<evidence type="ECO:0000256" key="7">
    <source>
        <dbReference type="ARBA" id="ARBA00022588"/>
    </source>
</evidence>
<evidence type="ECO:0008006" key="17">
    <source>
        <dbReference type="Google" id="ProtNLM"/>
    </source>
</evidence>
<keyword evidence="6" id="KW-0929">Antimicrobial</keyword>
<dbReference type="Proteomes" id="UP001347796">
    <property type="component" value="Unassembled WGS sequence"/>
</dbReference>
<dbReference type="InterPro" id="IPR051237">
    <property type="entry name" value="Ferric-chelate_Red/DefProt"/>
</dbReference>
<feature type="chain" id="PRO_5043000137" description="Reelin domain-containing protein" evidence="12">
    <location>
        <begin position="22"/>
        <end position="396"/>
    </location>
</feature>